<reference evidence="2" key="1">
    <citation type="submission" date="2017-11" db="EMBL/GenBank/DDBJ databases">
        <title>The draft genome sequence of Chromatocurvus sp. F02.</title>
        <authorList>
            <person name="Du Z.-J."/>
            <person name="Chang Y.-Q."/>
        </authorList>
    </citation>
    <scope>NUCLEOTIDE SEQUENCE [LARGE SCALE GENOMIC DNA]</scope>
    <source>
        <strain evidence="2">F02</strain>
    </source>
</reference>
<dbReference type="GO" id="GO:0006260">
    <property type="term" value="P:DNA replication"/>
    <property type="evidence" value="ECO:0007669"/>
    <property type="project" value="InterPro"/>
</dbReference>
<proteinExistence type="predicted"/>
<sequence length="171" mass="19118">MNAEQIALALDAKASPVSGRTQYKVRCPLHNGGSQNLYLKDGDDRLLVHCFAGCNGADIIDYLKSQSLLPSASKDIPVKKISPKEVQAFIVAHETMLKAGAPTSTKSQRTYRAYQRMHYKPFEPGEVAEMQYYCLAFKAMLHRGETPTPADCRTFTAYRKILQDKGVPYAW</sequence>
<organism evidence="1 2">
    <name type="scientific">Kineobactrum sediminis</name>
    <dbReference type="NCBI Taxonomy" id="1905677"/>
    <lineage>
        <taxon>Bacteria</taxon>
        <taxon>Pseudomonadati</taxon>
        <taxon>Pseudomonadota</taxon>
        <taxon>Gammaproteobacteria</taxon>
        <taxon>Cellvibrionales</taxon>
        <taxon>Halieaceae</taxon>
        <taxon>Kineobactrum</taxon>
    </lineage>
</organism>
<keyword evidence="2" id="KW-1185">Reference proteome</keyword>
<gene>
    <name evidence="1" type="ORF">CWI75_08750</name>
</gene>
<dbReference type="Proteomes" id="UP000234845">
    <property type="component" value="Unassembled WGS sequence"/>
</dbReference>
<evidence type="ECO:0000313" key="2">
    <source>
        <dbReference type="Proteomes" id="UP000234845"/>
    </source>
</evidence>
<dbReference type="EMBL" id="PKLZ01000007">
    <property type="protein sequence ID" value="PLW82663.1"/>
    <property type="molecule type" value="Genomic_DNA"/>
</dbReference>
<accession>A0A2N5Y2P1</accession>
<dbReference type="GO" id="GO:0008270">
    <property type="term" value="F:zinc ion binding"/>
    <property type="evidence" value="ECO:0007669"/>
    <property type="project" value="InterPro"/>
</dbReference>
<dbReference type="AlphaFoldDB" id="A0A2N5Y2P1"/>
<dbReference type="Gene3D" id="3.90.580.10">
    <property type="entry name" value="Zinc finger, CHC2-type domain"/>
    <property type="match status" value="1"/>
</dbReference>
<evidence type="ECO:0008006" key="3">
    <source>
        <dbReference type="Google" id="ProtNLM"/>
    </source>
</evidence>
<dbReference type="OrthoDB" id="784829at2"/>
<protein>
    <recommendedName>
        <fullName evidence="3">Zinc finger CHC2-type domain-containing protein</fullName>
    </recommendedName>
</protein>
<comment type="caution">
    <text evidence="1">The sequence shown here is derived from an EMBL/GenBank/DDBJ whole genome shotgun (WGS) entry which is preliminary data.</text>
</comment>
<name>A0A2N5Y2P1_9GAMM</name>
<dbReference type="RefSeq" id="WP_101521131.1">
    <property type="nucleotide sequence ID" value="NZ_PKLZ01000007.1"/>
</dbReference>
<dbReference type="InterPro" id="IPR036977">
    <property type="entry name" value="DNA_primase_Znf_CHC2"/>
</dbReference>
<evidence type="ECO:0000313" key="1">
    <source>
        <dbReference type="EMBL" id="PLW82663.1"/>
    </source>
</evidence>
<dbReference type="GO" id="GO:0003677">
    <property type="term" value="F:DNA binding"/>
    <property type="evidence" value="ECO:0007669"/>
    <property type="project" value="InterPro"/>
</dbReference>